<organism evidence="9 10">
    <name type="scientific">Cucumis melo var. makuwa</name>
    <name type="common">Oriental melon</name>
    <dbReference type="NCBI Taxonomy" id="1194695"/>
    <lineage>
        <taxon>Eukaryota</taxon>
        <taxon>Viridiplantae</taxon>
        <taxon>Streptophyta</taxon>
        <taxon>Embryophyta</taxon>
        <taxon>Tracheophyta</taxon>
        <taxon>Spermatophyta</taxon>
        <taxon>Magnoliopsida</taxon>
        <taxon>eudicotyledons</taxon>
        <taxon>Gunneridae</taxon>
        <taxon>Pentapetalae</taxon>
        <taxon>rosids</taxon>
        <taxon>fabids</taxon>
        <taxon>Cucurbitales</taxon>
        <taxon>Cucurbitaceae</taxon>
        <taxon>Benincaseae</taxon>
        <taxon>Cucumis</taxon>
    </lineage>
</organism>
<dbReference type="GO" id="GO:0004519">
    <property type="term" value="F:endonuclease activity"/>
    <property type="evidence" value="ECO:0007669"/>
    <property type="project" value="UniProtKB-KW"/>
</dbReference>
<dbReference type="InterPro" id="IPR043502">
    <property type="entry name" value="DNA/RNA_pol_sf"/>
</dbReference>
<evidence type="ECO:0000256" key="4">
    <source>
        <dbReference type="ARBA" id="ARBA00022722"/>
    </source>
</evidence>
<keyword evidence="2" id="KW-0808">Transferase</keyword>
<dbReference type="InterPro" id="IPR043128">
    <property type="entry name" value="Rev_trsase/Diguanyl_cyclase"/>
</dbReference>
<evidence type="ECO:0000313" key="10">
    <source>
        <dbReference type="Proteomes" id="UP000321393"/>
    </source>
</evidence>
<dbReference type="InterPro" id="IPR012337">
    <property type="entry name" value="RNaseH-like_sf"/>
</dbReference>
<evidence type="ECO:0000256" key="1">
    <source>
        <dbReference type="ARBA" id="ARBA00022670"/>
    </source>
</evidence>
<dbReference type="EMBL" id="SSTE01006781">
    <property type="protein sequence ID" value="KAA0058338.1"/>
    <property type="molecule type" value="Genomic_DNA"/>
</dbReference>
<dbReference type="GO" id="GO:0015074">
    <property type="term" value="P:DNA integration"/>
    <property type="evidence" value="ECO:0007669"/>
    <property type="project" value="InterPro"/>
</dbReference>
<dbReference type="Gene3D" id="3.30.70.270">
    <property type="match status" value="2"/>
</dbReference>
<dbReference type="SUPFAM" id="SSF53098">
    <property type="entry name" value="Ribonuclease H-like"/>
    <property type="match status" value="1"/>
</dbReference>
<dbReference type="Pfam" id="PF17919">
    <property type="entry name" value="RT_RNaseH_2"/>
    <property type="match status" value="1"/>
</dbReference>
<dbReference type="CDD" id="cd09274">
    <property type="entry name" value="RNase_HI_RT_Ty3"/>
    <property type="match status" value="1"/>
</dbReference>
<dbReference type="OrthoDB" id="407598at2759"/>
<dbReference type="Pfam" id="PF17921">
    <property type="entry name" value="Integrase_H2C2"/>
    <property type="match status" value="1"/>
</dbReference>
<dbReference type="Gene3D" id="3.10.10.10">
    <property type="entry name" value="HIV Type 1 Reverse Transcriptase, subunit A, domain 1"/>
    <property type="match status" value="2"/>
</dbReference>
<evidence type="ECO:0000256" key="3">
    <source>
        <dbReference type="ARBA" id="ARBA00022695"/>
    </source>
</evidence>
<dbReference type="Gene3D" id="1.10.340.70">
    <property type="match status" value="1"/>
</dbReference>
<dbReference type="CDD" id="cd01647">
    <property type="entry name" value="RT_LTR"/>
    <property type="match status" value="1"/>
</dbReference>
<name>A0A5A7UT46_CUCMM</name>
<evidence type="ECO:0000256" key="7">
    <source>
        <dbReference type="ARBA" id="ARBA00022918"/>
    </source>
</evidence>
<gene>
    <name evidence="9" type="ORF">E6C27_scaffold409G00240</name>
</gene>
<evidence type="ECO:0000256" key="2">
    <source>
        <dbReference type="ARBA" id="ARBA00022679"/>
    </source>
</evidence>
<comment type="caution">
    <text evidence="9">The sequence shown here is derived from an EMBL/GenBank/DDBJ whole genome shotgun (WGS) entry which is preliminary data.</text>
</comment>
<dbReference type="Gene3D" id="3.30.420.10">
    <property type="entry name" value="Ribonuclease H-like superfamily/Ribonuclease H"/>
    <property type="match status" value="1"/>
</dbReference>
<dbReference type="GO" id="GO:0008233">
    <property type="term" value="F:peptidase activity"/>
    <property type="evidence" value="ECO:0007669"/>
    <property type="project" value="UniProtKB-KW"/>
</dbReference>
<dbReference type="Pfam" id="PF00078">
    <property type="entry name" value="RVT_1"/>
    <property type="match status" value="1"/>
</dbReference>
<dbReference type="FunFam" id="1.10.340.70:FF:000001">
    <property type="entry name" value="Retrovirus-related Pol polyprotein from transposon gypsy-like Protein"/>
    <property type="match status" value="1"/>
</dbReference>
<dbReference type="InterPro" id="IPR041577">
    <property type="entry name" value="RT_RNaseH_2"/>
</dbReference>
<reference evidence="9 10" key="1">
    <citation type="submission" date="2019-08" db="EMBL/GenBank/DDBJ databases">
        <title>Draft genome sequences of two oriental melons (Cucumis melo L. var makuwa).</title>
        <authorList>
            <person name="Kwon S.-Y."/>
        </authorList>
    </citation>
    <scope>NUCLEOTIDE SEQUENCE [LARGE SCALE GENOMIC DNA]</scope>
    <source>
        <strain evidence="10">cv. SW 3</strain>
        <tissue evidence="9">Leaf</tissue>
    </source>
</reference>
<dbReference type="PANTHER" id="PTHR35046:SF9">
    <property type="entry name" value="RNA-DIRECTED DNA POLYMERASE"/>
    <property type="match status" value="1"/>
</dbReference>
<protein>
    <submittedName>
        <fullName evidence="9">F15O4.13</fullName>
    </submittedName>
</protein>
<dbReference type="CDD" id="cd00303">
    <property type="entry name" value="retropepsin_like"/>
    <property type="match status" value="1"/>
</dbReference>
<evidence type="ECO:0000259" key="8">
    <source>
        <dbReference type="PROSITE" id="PS50994"/>
    </source>
</evidence>
<evidence type="ECO:0000313" key="9">
    <source>
        <dbReference type="EMBL" id="KAA0058338.1"/>
    </source>
</evidence>
<dbReference type="GO" id="GO:0003964">
    <property type="term" value="F:RNA-directed DNA polymerase activity"/>
    <property type="evidence" value="ECO:0007669"/>
    <property type="project" value="UniProtKB-KW"/>
</dbReference>
<dbReference type="PROSITE" id="PS50994">
    <property type="entry name" value="INTEGRASE"/>
    <property type="match status" value="1"/>
</dbReference>
<feature type="domain" description="Integrase catalytic" evidence="8">
    <location>
        <begin position="601"/>
        <end position="761"/>
    </location>
</feature>
<dbReference type="InterPro" id="IPR001584">
    <property type="entry name" value="Integrase_cat-core"/>
</dbReference>
<dbReference type="FunFam" id="3.30.70.270:FF:000003">
    <property type="entry name" value="Transposon Ty3-G Gag-Pol polyprotein"/>
    <property type="match status" value="1"/>
</dbReference>
<keyword evidence="4" id="KW-0540">Nuclease</keyword>
<keyword evidence="6" id="KW-0378">Hydrolase</keyword>
<keyword evidence="5" id="KW-0255">Endonuclease</keyword>
<keyword evidence="7" id="KW-0695">RNA-directed DNA polymerase</keyword>
<accession>A0A5A7UT46</accession>
<dbReference type="AlphaFoldDB" id="A0A5A7UT46"/>
<dbReference type="InterPro" id="IPR000477">
    <property type="entry name" value="RT_dom"/>
</dbReference>
<dbReference type="FunFam" id="3.10.10.10:FF:000007">
    <property type="entry name" value="Retrovirus-related Pol polyprotein from transposon 17.6-like Protein"/>
    <property type="match status" value="1"/>
</dbReference>
<dbReference type="Proteomes" id="UP000321393">
    <property type="component" value="Unassembled WGS sequence"/>
</dbReference>
<dbReference type="GO" id="GO:0006508">
    <property type="term" value="P:proteolysis"/>
    <property type="evidence" value="ECO:0007669"/>
    <property type="project" value="UniProtKB-KW"/>
</dbReference>
<dbReference type="InterPro" id="IPR036397">
    <property type="entry name" value="RNaseH_sf"/>
</dbReference>
<dbReference type="InterPro" id="IPR041588">
    <property type="entry name" value="Integrase_H2C2"/>
</dbReference>
<keyword evidence="3" id="KW-0548">Nucleotidyltransferase</keyword>
<keyword evidence="1" id="KW-0645">Protease</keyword>
<dbReference type="SUPFAM" id="SSF56672">
    <property type="entry name" value="DNA/RNA polymerases"/>
    <property type="match status" value="1"/>
</dbReference>
<evidence type="ECO:0000256" key="5">
    <source>
        <dbReference type="ARBA" id="ARBA00022759"/>
    </source>
</evidence>
<proteinExistence type="predicted"/>
<dbReference type="FunFam" id="3.30.70.270:FF:000020">
    <property type="entry name" value="Transposon Tf2-6 polyprotein-like Protein"/>
    <property type="match status" value="1"/>
</dbReference>
<dbReference type="PANTHER" id="PTHR35046">
    <property type="entry name" value="ZINC KNUCKLE (CCHC-TYPE) FAMILY PROTEIN"/>
    <property type="match status" value="1"/>
</dbReference>
<evidence type="ECO:0000256" key="6">
    <source>
        <dbReference type="ARBA" id="ARBA00022801"/>
    </source>
</evidence>
<dbReference type="GO" id="GO:0003676">
    <property type="term" value="F:nucleic acid binding"/>
    <property type="evidence" value="ECO:0007669"/>
    <property type="project" value="InterPro"/>
</dbReference>
<sequence>MVVRNGVIDSEDECEENDAQLEEEYETLVDDEYIEEGSPCSLVIDNGSCTNVVSSFLVKRLQLTTRPHPKPYKLQWLTNKGELKESNDMFPHEDAPTGLPPLRGIEHQIDFIPGATLPNMAAYRTNPTETKEIQRQVEELMDKGYIRENLKSGYHQIRMHVGDEWKTAFKTKFGLYEWLVMPFGLTNAPSTFMRLMNHVLKEYIGKFVVVYFDDILVYSKGLNDNILHVKTILLKLREEKLYANFKKCSFCLEQIHFLRFIVGKDGVKVDEEKVKAIREWPTPTNASEVRSFHGLASFYRRFIKDFSSIASPLTELVKKHVKFEWKEKQENAFNELKEKLIKAPCLALPNFDKSFEIECDASGIGIGAVLMQEKQPIMFFSEKLNGAQLNYSTYDKELHVLVRALKVWQHYLWPKEFVIHTDHESLKHLKGQTKLNKRHAKWVEFIETFPYVIHYKKGKDNLVADALSRRYALFSSLSAKVLGFKHMIELYKVEKSEFYDVYAQCLEGKNVQDYIVFDGMLFRKGKLCIPKCSIRELLVKEAHGGGLMGHFGEFKTYSMLCEHFYWLKMRKDVNKVCKQCFKCKEAKSKTQPHGLYTPLDVPNEPWVDISMDFVLGLPKTRRHNDSIFVVVDRFSKMAHFIPCNKTDDATNIANLFFREVVRLHGILKTIVSDRDVKFLSHFWKVLWGKLGTKLLFSTTCHPQTDGQTEVVNRTLGALLRSLISKNLMSWEETLPFVEFAYNRAIHNTTHFSPFEVVYGFNPLTPLDLSPLPPNMFTSDAASSRVEYIKTLHKEIKERIDKKNQKLVTRNEDLDLRTNPSKERGDDVDSLNNLLHVPEGPITKRKAKKIQEAFTLHVRKLANHNEKPRILNSNSCIMLVEQVKKSMESRWHEKSCVIWKMAWETKKVCRICEEVAIQLASLGIP</sequence>